<accession>A0ABM8E7A7</accession>
<evidence type="ECO:0000313" key="1">
    <source>
        <dbReference type="EMBL" id="BDV33849.1"/>
    </source>
</evidence>
<proteinExistence type="predicted"/>
<name>A0ABM8E7A7_9HYPH</name>
<reference evidence="1 2" key="1">
    <citation type="journal article" date="2023" name="Int. J. Syst. Evol. Microbiol.">
        <title>Methylocystis iwaonis sp. nov., a type II methane-oxidizing bacterium from surface soil of a rice paddy field in Japan, and emended description of the genus Methylocystis (ex Whittenbury et al. 1970) Bowman et al. 1993.</title>
        <authorList>
            <person name="Kaise H."/>
            <person name="Sawadogo J.B."/>
            <person name="Alam M.S."/>
            <person name="Ueno C."/>
            <person name="Dianou D."/>
            <person name="Shinjo R."/>
            <person name="Asakawa S."/>
        </authorList>
    </citation>
    <scope>NUCLEOTIDE SEQUENCE [LARGE SCALE GENOMIC DNA]</scope>
    <source>
        <strain evidence="1 2">SS37A-Re</strain>
    </source>
</reference>
<dbReference type="Proteomes" id="UP001317629">
    <property type="component" value="Chromosome"/>
</dbReference>
<dbReference type="RefSeq" id="WP_281931388.1">
    <property type="nucleotide sequence ID" value="NZ_AP027142.1"/>
</dbReference>
<sequence length="141" mass="15812">MPEKWEYQLRFKLSPELAEVARGDVNDARFKPIAEVLARHNASAISQFDAFANYVAQAEKHGVDEYPLYQWTKATIENPEKKAKHSTAFAVYVGGDEVYDEARANALERDLRPLVEAGLLLALTKHDTNPANNPQPPAHLI</sequence>
<evidence type="ECO:0000313" key="2">
    <source>
        <dbReference type="Proteomes" id="UP001317629"/>
    </source>
</evidence>
<gene>
    <name evidence="1" type="ORF">SS37A_13780</name>
</gene>
<organism evidence="1 2">
    <name type="scientific">Methylocystis iwaonis</name>
    <dbReference type="NCBI Taxonomy" id="2885079"/>
    <lineage>
        <taxon>Bacteria</taxon>
        <taxon>Pseudomonadati</taxon>
        <taxon>Pseudomonadota</taxon>
        <taxon>Alphaproteobacteria</taxon>
        <taxon>Hyphomicrobiales</taxon>
        <taxon>Methylocystaceae</taxon>
        <taxon>Methylocystis</taxon>
    </lineage>
</organism>
<protein>
    <submittedName>
        <fullName evidence="1">Uncharacterized protein</fullName>
    </submittedName>
</protein>
<dbReference type="EMBL" id="AP027142">
    <property type="protein sequence ID" value="BDV33849.1"/>
    <property type="molecule type" value="Genomic_DNA"/>
</dbReference>
<keyword evidence="2" id="KW-1185">Reference proteome</keyword>